<comment type="caution">
    <text evidence="1">The sequence shown here is derived from an EMBL/GenBank/DDBJ whole genome shotgun (WGS) entry which is preliminary data.</text>
</comment>
<evidence type="ECO:0000313" key="1">
    <source>
        <dbReference type="EMBL" id="GBR44782.1"/>
    </source>
</evidence>
<proteinExistence type="predicted"/>
<reference evidence="1" key="1">
    <citation type="submission" date="2013-04" db="EMBL/GenBank/DDBJ databases">
        <title>The genome sequencing project of 58 acetic acid bacteria.</title>
        <authorList>
            <person name="Okamoto-Kainuma A."/>
            <person name="Ishikawa M."/>
            <person name="Umino S."/>
            <person name="Koizumi Y."/>
            <person name="Shiwa Y."/>
            <person name="Yoshikawa H."/>
            <person name="Matsutani M."/>
            <person name="Matsushita K."/>
        </authorList>
    </citation>
    <scope>NUCLEOTIDE SEQUENCE</scope>
    <source>
        <strain evidence="1">NBRC 106556</strain>
    </source>
</reference>
<accession>A0ABQ0QH97</accession>
<name>A0ABQ0QH97_9PROT</name>
<keyword evidence="2" id="KW-1185">Reference proteome</keyword>
<gene>
    <name evidence="1" type="ORF">AA106556_0539</name>
</gene>
<dbReference type="Proteomes" id="UP001062443">
    <property type="component" value="Unassembled WGS sequence"/>
</dbReference>
<protein>
    <submittedName>
        <fullName evidence="1">Uncharacterized protein</fullName>
    </submittedName>
</protein>
<organism evidence="1 2">
    <name type="scientific">Neokomagataea tanensis NBRC 106556</name>
    <dbReference type="NCBI Taxonomy" id="1223519"/>
    <lineage>
        <taxon>Bacteria</taxon>
        <taxon>Pseudomonadati</taxon>
        <taxon>Pseudomonadota</taxon>
        <taxon>Alphaproteobacteria</taxon>
        <taxon>Acetobacterales</taxon>
        <taxon>Acetobacteraceae</taxon>
        <taxon>Neokomagataea</taxon>
    </lineage>
</organism>
<dbReference type="EMBL" id="BAQB01000005">
    <property type="protein sequence ID" value="GBR44782.1"/>
    <property type="molecule type" value="Genomic_DNA"/>
</dbReference>
<evidence type="ECO:0000313" key="2">
    <source>
        <dbReference type="Proteomes" id="UP001062443"/>
    </source>
</evidence>
<sequence length="67" mass="7505">MVRIIALFEAVAWNEALERRSPAWLVWEFWEGVMSIDTAFTDPKMDVRLCPSACGWTSATEVAVEGG</sequence>